<dbReference type="InterPro" id="IPR025338">
    <property type="entry name" value="DUF4244"/>
</dbReference>
<proteinExistence type="predicted"/>
<dbReference type="eggNOG" id="ENOG5033B4A">
    <property type="taxonomic scope" value="Bacteria"/>
</dbReference>
<dbReference type="EMBL" id="CP002801">
    <property type="protein sequence ID" value="AEH11560.1"/>
    <property type="molecule type" value="Genomic_DNA"/>
</dbReference>
<name>F8AYJ2_9ACTN</name>
<feature type="region of interest" description="Disordered" evidence="1">
    <location>
        <begin position="33"/>
        <end position="57"/>
    </location>
</feature>
<dbReference type="AlphaFoldDB" id="F8AYJ2"/>
<reference evidence="3 4" key="1">
    <citation type="submission" date="2011-05" db="EMBL/GenBank/DDBJ databases">
        <title>Complete sequence of chromosome of Frankia symbiont of Datisca glomerata.</title>
        <authorList>
            <consortium name="US DOE Joint Genome Institute"/>
            <person name="Lucas S."/>
            <person name="Han J."/>
            <person name="Lapidus A."/>
            <person name="Cheng J.-F."/>
            <person name="Goodwin L."/>
            <person name="Pitluck S."/>
            <person name="Peters L."/>
            <person name="Mikhailova N."/>
            <person name="Chertkov O."/>
            <person name="Teshima H."/>
            <person name="Han C."/>
            <person name="Tapia R."/>
            <person name="Land M."/>
            <person name="Hauser L."/>
            <person name="Kyrpides N."/>
            <person name="Ivanova N."/>
            <person name="Pagani I."/>
            <person name="Berry A."/>
            <person name="Pawlowski K."/>
            <person name="Persson T."/>
            <person name="Vanden Heuvel B."/>
            <person name="Benson D."/>
            <person name="Woyke T."/>
        </authorList>
    </citation>
    <scope>NUCLEOTIDE SEQUENCE [LARGE SCALE GENOMIC DNA]</scope>
    <source>
        <strain evidence="4">4085684</strain>
    </source>
</reference>
<evidence type="ECO:0000256" key="1">
    <source>
        <dbReference type="SAM" id="MobiDB-lite"/>
    </source>
</evidence>
<keyword evidence="2" id="KW-1133">Transmembrane helix</keyword>
<organism evidence="3 4">
    <name type="scientific">Candidatus Protofrankia datiscae</name>
    <dbReference type="NCBI Taxonomy" id="2716812"/>
    <lineage>
        <taxon>Bacteria</taxon>
        <taxon>Bacillati</taxon>
        <taxon>Actinomycetota</taxon>
        <taxon>Actinomycetes</taxon>
        <taxon>Frankiales</taxon>
        <taxon>Frankiaceae</taxon>
        <taxon>Protofrankia</taxon>
    </lineage>
</organism>
<sequence length="104" mass="11145">MTPPRSSRMSPVIHSLVIRWMILLIVAFTRSTTDASRRQLTSSRAVSATARSDRRNDAGMSTAEYAVGTVAAVGFAAVLYAVINSSATRTMLANLVKQALSAPF</sequence>
<evidence type="ECO:0000313" key="4">
    <source>
        <dbReference type="Proteomes" id="UP000001549"/>
    </source>
</evidence>
<keyword evidence="2" id="KW-0812">Transmembrane</keyword>
<dbReference type="HOGENOM" id="CLU_157938_2_1_11"/>
<feature type="transmembrane region" description="Helical" evidence="2">
    <location>
        <begin position="65"/>
        <end position="83"/>
    </location>
</feature>
<dbReference type="STRING" id="656024.FsymDg_4303"/>
<accession>F8AYJ2</accession>
<evidence type="ECO:0000256" key="2">
    <source>
        <dbReference type="SAM" id="Phobius"/>
    </source>
</evidence>
<dbReference type="Proteomes" id="UP000001549">
    <property type="component" value="Chromosome"/>
</dbReference>
<dbReference type="KEGG" id="fsy:FsymDg_4303"/>
<protein>
    <recommendedName>
        <fullName evidence="5">DUF4244 domain-containing protein</fullName>
    </recommendedName>
</protein>
<evidence type="ECO:0000313" key="3">
    <source>
        <dbReference type="EMBL" id="AEH11560.1"/>
    </source>
</evidence>
<feature type="transmembrane region" description="Helical" evidence="2">
    <location>
        <begin position="12"/>
        <end position="29"/>
    </location>
</feature>
<gene>
    <name evidence="3" type="ordered locus">FsymDg_4303</name>
</gene>
<keyword evidence="2" id="KW-0472">Membrane</keyword>
<evidence type="ECO:0008006" key="5">
    <source>
        <dbReference type="Google" id="ProtNLM"/>
    </source>
</evidence>
<keyword evidence="4" id="KW-1185">Reference proteome</keyword>
<dbReference type="Pfam" id="PF14029">
    <property type="entry name" value="DUF4244"/>
    <property type="match status" value="1"/>
</dbReference>